<evidence type="ECO:0000256" key="1">
    <source>
        <dbReference type="SAM" id="Phobius"/>
    </source>
</evidence>
<name>A0ABU5ERT6_9BACT</name>
<keyword evidence="1" id="KW-0812">Transmembrane</keyword>
<dbReference type="RefSeq" id="WP_320685021.1">
    <property type="nucleotide sequence ID" value="NZ_JAXBLV010000013.1"/>
</dbReference>
<comment type="caution">
    <text evidence="2">The sequence shown here is derived from an EMBL/GenBank/DDBJ whole genome shotgun (WGS) entry which is preliminary data.</text>
</comment>
<feature type="transmembrane region" description="Helical" evidence="1">
    <location>
        <begin position="6"/>
        <end position="28"/>
    </location>
</feature>
<proteinExistence type="predicted"/>
<evidence type="ECO:0000313" key="3">
    <source>
        <dbReference type="Proteomes" id="UP001272242"/>
    </source>
</evidence>
<organism evidence="2 3">
    <name type="scientific">Gemmata algarum</name>
    <dbReference type="NCBI Taxonomy" id="2975278"/>
    <lineage>
        <taxon>Bacteria</taxon>
        <taxon>Pseudomonadati</taxon>
        <taxon>Planctomycetota</taxon>
        <taxon>Planctomycetia</taxon>
        <taxon>Gemmatales</taxon>
        <taxon>Gemmataceae</taxon>
        <taxon>Gemmata</taxon>
    </lineage>
</organism>
<sequence length="439" mass="47235">MSHLPIPLGVIYAGLAGTLLALLVAAATNRWSPRVFFLLALRLAIGWHFMFEGFHKIHSHTVGQSETNRPFSSEPYFKVAPGPLGEEMRKAFSDPAAEIATKVKAPKDISPADFAKLSGDAQAAECPEAVAKQLDAVEQLARESVKAEAAKELKSANDSEAKAIKDAGDAEAKAVKEAKTDAAKAAAKAKADAVREKAKTDADKARAAAQKKADSFEAVGKELVTAAKAAYARWVYGVDTRPAQVKSISGDVVLSAPQRLEHLEWVRREARAAEERQSDGLGIGSGTDSKRVAEYRTAAIAAAADLARDANAFVAELKKDLNGGKAVEETPERSLGQRLDKVTMWFLVVVGACVMFGLFTRVACLFAAGFLVMTYLSHPAFPWYPLPPNTEGNPVFVNKNIIEALALLALACYPTGRWLGLDAIVLRPFVKYNPPRHEA</sequence>
<keyword evidence="3" id="KW-1185">Reference proteome</keyword>
<feature type="transmembrane region" description="Helical" evidence="1">
    <location>
        <begin position="35"/>
        <end position="51"/>
    </location>
</feature>
<keyword evidence="1" id="KW-1133">Transmembrane helix</keyword>
<evidence type="ECO:0000313" key="2">
    <source>
        <dbReference type="EMBL" id="MDY3558048.1"/>
    </source>
</evidence>
<protein>
    <submittedName>
        <fullName evidence="2">DoxX family protein</fullName>
    </submittedName>
</protein>
<keyword evidence="1" id="KW-0472">Membrane</keyword>
<feature type="transmembrane region" description="Helical" evidence="1">
    <location>
        <begin position="344"/>
        <end position="372"/>
    </location>
</feature>
<accession>A0ABU5ERT6</accession>
<gene>
    <name evidence="2" type="ORF">R5W23_000768</name>
</gene>
<dbReference type="Proteomes" id="UP001272242">
    <property type="component" value="Unassembled WGS sequence"/>
</dbReference>
<reference evidence="3" key="1">
    <citation type="journal article" date="2023" name="Mar. Drugs">
        <title>Gemmata algarum, a Novel Planctomycete Isolated from an Algal Mat, Displays Antimicrobial Activity.</title>
        <authorList>
            <person name="Kumar G."/>
            <person name="Kallscheuer N."/>
            <person name="Kashif M."/>
            <person name="Ahamad S."/>
            <person name="Jagadeeshwari U."/>
            <person name="Pannikurungottu S."/>
            <person name="Haufschild T."/>
            <person name="Kabuu M."/>
            <person name="Sasikala C."/>
            <person name="Jogler C."/>
            <person name="Ramana C."/>
        </authorList>
    </citation>
    <scope>NUCLEOTIDE SEQUENCE [LARGE SCALE GENOMIC DNA]</scope>
    <source>
        <strain evidence="3">JC673</strain>
    </source>
</reference>
<dbReference type="EMBL" id="JAXBLV010000013">
    <property type="protein sequence ID" value="MDY3558048.1"/>
    <property type="molecule type" value="Genomic_DNA"/>
</dbReference>